<proteinExistence type="predicted"/>
<evidence type="ECO:0000313" key="2">
    <source>
        <dbReference type="Proteomes" id="UP000198281"/>
    </source>
</evidence>
<dbReference type="OrthoDB" id="5738627at2"/>
<dbReference type="EMBL" id="FZOS01000016">
    <property type="protein sequence ID" value="SNS78778.1"/>
    <property type="molecule type" value="Genomic_DNA"/>
</dbReference>
<organism evidence="1 2">
    <name type="scientific">Edaphosphingomonas laterariae</name>
    <dbReference type="NCBI Taxonomy" id="861865"/>
    <lineage>
        <taxon>Bacteria</taxon>
        <taxon>Pseudomonadati</taxon>
        <taxon>Pseudomonadota</taxon>
        <taxon>Alphaproteobacteria</taxon>
        <taxon>Sphingomonadales</taxon>
        <taxon>Rhizorhabdaceae</taxon>
        <taxon>Edaphosphingomonas</taxon>
    </lineage>
</organism>
<accession>A0A239HCM4</accession>
<dbReference type="AlphaFoldDB" id="A0A239HCM4"/>
<reference evidence="2" key="1">
    <citation type="submission" date="2017-06" db="EMBL/GenBank/DDBJ databases">
        <authorList>
            <person name="Varghese N."/>
            <person name="Submissions S."/>
        </authorList>
    </citation>
    <scope>NUCLEOTIDE SEQUENCE [LARGE SCALE GENOMIC DNA]</scope>
    <source>
        <strain evidence="2">LNB2</strain>
    </source>
</reference>
<name>A0A239HCM4_9SPHN</name>
<dbReference type="RefSeq" id="WP_089220240.1">
    <property type="nucleotide sequence ID" value="NZ_FZOS01000016.1"/>
</dbReference>
<protein>
    <submittedName>
        <fullName evidence="1">Uncharacterized protein</fullName>
    </submittedName>
</protein>
<evidence type="ECO:0000313" key="1">
    <source>
        <dbReference type="EMBL" id="SNS78778.1"/>
    </source>
</evidence>
<sequence length="73" mass="7625">MTATISRVQLTATHDGEAAVAIELTFPNGGRSQVHINADEAVDVLALAGVASVDALVGHPWTVLDVRDPKFMG</sequence>
<keyword evidence="2" id="KW-1185">Reference proteome</keyword>
<gene>
    <name evidence="1" type="ORF">SAMN06295912_11633</name>
</gene>
<dbReference type="Proteomes" id="UP000198281">
    <property type="component" value="Unassembled WGS sequence"/>
</dbReference>